<dbReference type="PANTHER" id="PTHR46825">
    <property type="entry name" value="D-ALANYL-D-ALANINE-CARBOXYPEPTIDASE/ENDOPEPTIDASE AMPH"/>
    <property type="match status" value="1"/>
</dbReference>
<keyword evidence="3" id="KW-1185">Reference proteome</keyword>
<protein>
    <submittedName>
        <fullName evidence="2">Class A beta-lactamase-related serine hydrolase</fullName>
    </submittedName>
</protein>
<evidence type="ECO:0000313" key="2">
    <source>
        <dbReference type="EMBL" id="RXR28879.1"/>
    </source>
</evidence>
<dbReference type="EMBL" id="SBKQ01000016">
    <property type="protein sequence ID" value="RXR28879.1"/>
    <property type="molecule type" value="Genomic_DNA"/>
</dbReference>
<organism evidence="2 3">
    <name type="scientific">Flavobacterium piscinae</name>
    <dbReference type="NCBI Taxonomy" id="2506424"/>
    <lineage>
        <taxon>Bacteria</taxon>
        <taxon>Pseudomonadati</taxon>
        <taxon>Bacteroidota</taxon>
        <taxon>Flavobacteriia</taxon>
        <taxon>Flavobacteriales</taxon>
        <taxon>Flavobacteriaceae</taxon>
        <taxon>Flavobacterium</taxon>
    </lineage>
</organism>
<gene>
    <name evidence="2" type="ORF">EQG68_13680</name>
</gene>
<proteinExistence type="predicted"/>
<dbReference type="OrthoDB" id="9797709at2"/>
<dbReference type="RefSeq" id="WP_129465447.1">
    <property type="nucleotide sequence ID" value="NZ_SBKQ01000016.1"/>
</dbReference>
<dbReference type="Gene3D" id="3.40.710.10">
    <property type="entry name" value="DD-peptidase/beta-lactamase superfamily"/>
    <property type="match status" value="1"/>
</dbReference>
<accession>A0A4Q1KIC0</accession>
<dbReference type="InterPro" id="IPR001466">
    <property type="entry name" value="Beta-lactam-related"/>
</dbReference>
<dbReference type="InterPro" id="IPR012338">
    <property type="entry name" value="Beta-lactam/transpept-like"/>
</dbReference>
<dbReference type="Pfam" id="PF00144">
    <property type="entry name" value="Beta-lactamase"/>
    <property type="match status" value="1"/>
</dbReference>
<dbReference type="AlphaFoldDB" id="A0A4Q1KIC0"/>
<keyword evidence="2" id="KW-0378">Hydrolase</keyword>
<dbReference type="GO" id="GO:0016787">
    <property type="term" value="F:hydrolase activity"/>
    <property type="evidence" value="ECO:0007669"/>
    <property type="project" value="UniProtKB-KW"/>
</dbReference>
<dbReference type="Proteomes" id="UP000289734">
    <property type="component" value="Unassembled WGS sequence"/>
</dbReference>
<reference evidence="3" key="1">
    <citation type="submission" date="2019-01" db="EMBL/GenBank/DDBJ databases">
        <title>Cytophagaceae bacterium strain CAR-16.</title>
        <authorList>
            <person name="Chen W.-M."/>
        </authorList>
    </citation>
    <scope>NUCLEOTIDE SEQUENCE [LARGE SCALE GENOMIC DNA]</scope>
    <source>
        <strain evidence="3">ICH-30</strain>
    </source>
</reference>
<evidence type="ECO:0000259" key="1">
    <source>
        <dbReference type="Pfam" id="PF00144"/>
    </source>
</evidence>
<dbReference type="InterPro" id="IPR050491">
    <property type="entry name" value="AmpC-like"/>
</dbReference>
<dbReference type="PANTHER" id="PTHR46825:SF9">
    <property type="entry name" value="BETA-LACTAMASE-RELATED DOMAIN-CONTAINING PROTEIN"/>
    <property type="match status" value="1"/>
</dbReference>
<name>A0A4Q1KIC0_9FLAO</name>
<comment type="caution">
    <text evidence="2">The sequence shown here is derived from an EMBL/GenBank/DDBJ whole genome shotgun (WGS) entry which is preliminary data.</text>
</comment>
<feature type="domain" description="Beta-lactamase-related" evidence="1">
    <location>
        <begin position="36"/>
        <end position="352"/>
    </location>
</feature>
<dbReference type="SUPFAM" id="SSF56601">
    <property type="entry name" value="beta-lactamase/transpeptidase-like"/>
    <property type="match status" value="1"/>
</dbReference>
<evidence type="ECO:0000313" key="3">
    <source>
        <dbReference type="Proteomes" id="UP000289734"/>
    </source>
</evidence>
<sequence>MKRTILFLIIIFSVYNKVNAQENQNSNKFIEKTLSNEIEKLREETGIPSISIAVIKNGNLAWAKSFGYSNLKLQTPTTTCTIYSTGSTAKPFLAVSILQLVEKGILDLDKPVNDYLSDPIPSFSKISKPITLRHLLSHQSGIPASADFVPLWGNDHRKTIKEIVSSVKPIREPEKLYEYSNDGFVVAALVLEEQTGMSYGNYVNTYILNPLGLSNINFTRPSAEMVEEMALPYKLVYNKALPIEQLYSQPFPAGGLTYISPSQMSKFLIALLNDGVYERKKILDPNSILKLKETSFGHEYYGLGIGVVTKNNKKYWFHSGLQEGYTASFKLNIDTKSGVYLMANTMAEPQLSALTELAMDLLDGKRNVESIPSFATKEYEEIRLTEKELNKFVGTYKIEGTEFSLIIEKNAEKLYLLNPSNLKFEIIPYGENKFYLKTEEEHIEFKTSENGVEQMKLYSNGQVISANKID</sequence>